<dbReference type="OrthoDB" id="3553744at2759"/>
<keyword evidence="1" id="KW-0677">Repeat</keyword>
<dbReference type="Proteomes" id="UP000297280">
    <property type="component" value="Unassembled WGS sequence"/>
</dbReference>
<evidence type="ECO:0000313" key="5">
    <source>
        <dbReference type="Proteomes" id="UP000297280"/>
    </source>
</evidence>
<dbReference type="PROSITE" id="PS50088">
    <property type="entry name" value="ANK_REPEAT"/>
    <property type="match status" value="1"/>
</dbReference>
<dbReference type="InterPro" id="IPR002110">
    <property type="entry name" value="Ankyrin_rpt"/>
</dbReference>
<dbReference type="STRING" id="87229.A0A4Z1KU04"/>
<reference evidence="4 5" key="1">
    <citation type="submission" date="2017-12" db="EMBL/GenBank/DDBJ databases">
        <title>Comparative genomics of Botrytis spp.</title>
        <authorList>
            <person name="Valero-Jimenez C.A."/>
            <person name="Tapia P."/>
            <person name="Veloso J."/>
            <person name="Silva-Moreno E."/>
            <person name="Staats M."/>
            <person name="Valdes J.H."/>
            <person name="Van Kan J.A.L."/>
        </authorList>
    </citation>
    <scope>NUCLEOTIDE SEQUENCE [LARGE SCALE GENOMIC DNA]</scope>
    <source>
        <strain evidence="4 5">MUCL3349</strain>
    </source>
</reference>
<dbReference type="SUPFAM" id="SSF48403">
    <property type="entry name" value="Ankyrin repeat"/>
    <property type="match status" value="1"/>
</dbReference>
<proteinExistence type="predicted"/>
<dbReference type="Pfam" id="PF12796">
    <property type="entry name" value="Ank_2"/>
    <property type="match status" value="1"/>
</dbReference>
<organism evidence="4 5">
    <name type="scientific">Botrytis porri</name>
    <dbReference type="NCBI Taxonomy" id="87229"/>
    <lineage>
        <taxon>Eukaryota</taxon>
        <taxon>Fungi</taxon>
        <taxon>Dikarya</taxon>
        <taxon>Ascomycota</taxon>
        <taxon>Pezizomycotina</taxon>
        <taxon>Leotiomycetes</taxon>
        <taxon>Helotiales</taxon>
        <taxon>Sclerotiniaceae</taxon>
        <taxon>Botrytis</taxon>
    </lineage>
</organism>
<feature type="repeat" description="ANK" evidence="3">
    <location>
        <begin position="79"/>
        <end position="111"/>
    </location>
</feature>
<evidence type="ECO:0000256" key="2">
    <source>
        <dbReference type="ARBA" id="ARBA00023043"/>
    </source>
</evidence>
<evidence type="ECO:0000256" key="1">
    <source>
        <dbReference type="ARBA" id="ARBA00022737"/>
    </source>
</evidence>
<sequence>MSRTNLTMHPSRMLQLCGVSLGVRIALSKSGKTFKPELKAYRAIADDSTIFRLCRGGRTDAIRYLFDEGLASPRDTDSYGRTPLMFAASTGQLSTCKFLVNEGADVELRDIQNDDLGSYACGTWTYGYGKGRVPFGFSHSENRVQVPCDIRIEVLRMFLERYGRELSWGILLDKLQLKSDLSSGLEDILREREEDLIRFQSIEGRTCSCYGELGMSYATENERIIARCDLYYDPLRRAATEREAEVEDSIFLLSI</sequence>
<protein>
    <submittedName>
        <fullName evidence="4">Uncharacterized protein</fullName>
    </submittedName>
</protein>
<dbReference type="PANTHER" id="PTHR24171:SF9">
    <property type="entry name" value="ANKYRIN REPEAT DOMAIN-CONTAINING PROTEIN 39"/>
    <property type="match status" value="1"/>
</dbReference>
<dbReference type="PANTHER" id="PTHR24171">
    <property type="entry name" value="ANKYRIN REPEAT DOMAIN-CONTAINING PROTEIN 39-RELATED"/>
    <property type="match status" value="1"/>
</dbReference>
<dbReference type="EMBL" id="PQXO01000191">
    <property type="protein sequence ID" value="TGO87987.1"/>
    <property type="molecule type" value="Genomic_DNA"/>
</dbReference>
<dbReference type="InterPro" id="IPR036770">
    <property type="entry name" value="Ankyrin_rpt-contain_sf"/>
</dbReference>
<evidence type="ECO:0000313" key="4">
    <source>
        <dbReference type="EMBL" id="TGO87987.1"/>
    </source>
</evidence>
<accession>A0A4Z1KU04</accession>
<keyword evidence="2 3" id="KW-0040">ANK repeat</keyword>
<dbReference type="Gene3D" id="1.25.40.20">
    <property type="entry name" value="Ankyrin repeat-containing domain"/>
    <property type="match status" value="1"/>
</dbReference>
<dbReference type="AlphaFoldDB" id="A0A4Z1KU04"/>
<keyword evidence="5" id="KW-1185">Reference proteome</keyword>
<gene>
    <name evidence="4" type="ORF">BPOR_0191g00060</name>
</gene>
<comment type="caution">
    <text evidence="4">The sequence shown here is derived from an EMBL/GenBank/DDBJ whole genome shotgun (WGS) entry which is preliminary data.</text>
</comment>
<dbReference type="SMART" id="SM00248">
    <property type="entry name" value="ANK"/>
    <property type="match status" value="2"/>
</dbReference>
<dbReference type="PROSITE" id="PS50297">
    <property type="entry name" value="ANK_REP_REGION"/>
    <property type="match status" value="1"/>
</dbReference>
<name>A0A4Z1KU04_9HELO</name>
<evidence type="ECO:0000256" key="3">
    <source>
        <dbReference type="PROSITE-ProRule" id="PRU00023"/>
    </source>
</evidence>